<dbReference type="InterPro" id="IPR036196">
    <property type="entry name" value="Ptyr_pPase_sf"/>
</dbReference>
<sequence length="194" mass="20727">MNASPPPVFPDQRLAAGVSRLASRYRGQFSAETIQRVVIDSYDRLAQHAHVRSHLVVLAERLATQRLDALAHVEGQPGVELPRELFVCTHNAGRSQMAAALLTHRAAGQVVASSAGTHPASDVEPAAVQVLAEADLNLCDAFPKPLTEEVVQAADVVITMGWENTCPVVLPGRRYLDWPISDPEGAAGAVSATR</sequence>
<gene>
    <name evidence="3" type="ORF">K3769_10970</name>
</gene>
<evidence type="ECO:0000256" key="1">
    <source>
        <dbReference type="ARBA" id="ARBA00022849"/>
    </source>
</evidence>
<dbReference type="SMART" id="SM00226">
    <property type="entry name" value="LMWPc"/>
    <property type="match status" value="1"/>
</dbReference>
<dbReference type="EMBL" id="JAIFZO010000002">
    <property type="protein sequence ID" value="MCX4233299.1"/>
    <property type="molecule type" value="Genomic_DNA"/>
</dbReference>
<dbReference type="RefSeq" id="WP_267026250.1">
    <property type="nucleotide sequence ID" value="NZ_JAIFZO010000002.1"/>
</dbReference>
<evidence type="ECO:0000259" key="2">
    <source>
        <dbReference type="SMART" id="SM00226"/>
    </source>
</evidence>
<keyword evidence="1" id="KW-0059">Arsenical resistance</keyword>
<name>A0ABT3V300_9ACTN</name>
<organism evidence="3 4">
    <name type="scientific">Streptomyces ortus</name>
    <dbReference type="NCBI Taxonomy" id="2867268"/>
    <lineage>
        <taxon>Bacteria</taxon>
        <taxon>Bacillati</taxon>
        <taxon>Actinomycetota</taxon>
        <taxon>Actinomycetes</taxon>
        <taxon>Kitasatosporales</taxon>
        <taxon>Streptomycetaceae</taxon>
        <taxon>Streptomyces</taxon>
    </lineage>
</organism>
<dbReference type="InterPro" id="IPR048716">
    <property type="entry name" value="Phosphatase-like_N"/>
</dbReference>
<protein>
    <submittedName>
        <fullName evidence="3">Arsenate reductase ArsC</fullName>
    </submittedName>
</protein>
<dbReference type="Gene3D" id="3.40.50.2300">
    <property type="match status" value="1"/>
</dbReference>
<dbReference type="InterPro" id="IPR023485">
    <property type="entry name" value="Ptyr_pPase"/>
</dbReference>
<reference evidence="3" key="1">
    <citation type="journal article" date="2022" name="bioRxiv">
        <title>Discovery and biosynthetic assessment of Streptomyces ortus sp nov. isolated from a deep-sea sponge.</title>
        <authorList>
            <person name="Williams S.E."/>
        </authorList>
    </citation>
    <scope>NUCLEOTIDE SEQUENCE</scope>
    <source>
        <strain evidence="3">A15ISP2-DRY2</strain>
    </source>
</reference>
<dbReference type="Proteomes" id="UP001165590">
    <property type="component" value="Unassembled WGS sequence"/>
</dbReference>
<keyword evidence="4" id="KW-1185">Reference proteome</keyword>
<feature type="domain" description="Phosphotyrosine protein phosphatase I" evidence="2">
    <location>
        <begin position="82"/>
        <end position="193"/>
    </location>
</feature>
<dbReference type="PANTHER" id="PTHR43428">
    <property type="entry name" value="ARSENATE REDUCTASE"/>
    <property type="match status" value="1"/>
</dbReference>
<accession>A0ABT3V300</accession>
<proteinExistence type="predicted"/>
<dbReference type="Pfam" id="PF21234">
    <property type="entry name" value="Phosphatase-like_N"/>
    <property type="match status" value="1"/>
</dbReference>
<comment type="caution">
    <text evidence="3">The sequence shown here is derived from an EMBL/GenBank/DDBJ whole genome shotgun (WGS) entry which is preliminary data.</text>
</comment>
<evidence type="ECO:0000313" key="4">
    <source>
        <dbReference type="Proteomes" id="UP001165590"/>
    </source>
</evidence>
<dbReference type="PANTHER" id="PTHR43428:SF1">
    <property type="entry name" value="ARSENATE REDUCTASE"/>
    <property type="match status" value="1"/>
</dbReference>
<dbReference type="SUPFAM" id="SSF52788">
    <property type="entry name" value="Phosphotyrosine protein phosphatases I"/>
    <property type="match status" value="1"/>
</dbReference>
<dbReference type="Pfam" id="PF01451">
    <property type="entry name" value="LMWPc"/>
    <property type="match status" value="1"/>
</dbReference>
<dbReference type="NCBIfam" id="NF046112">
    <property type="entry name" value="MSMEG_6209_Nter"/>
    <property type="match status" value="1"/>
</dbReference>
<dbReference type="Gene3D" id="1.10.8.1060">
    <property type="entry name" value="Corynebacterium glutamicum thioredoxin-dependent arsenate reductase, N-terminal domain"/>
    <property type="match status" value="1"/>
</dbReference>
<evidence type="ECO:0000313" key="3">
    <source>
        <dbReference type="EMBL" id="MCX4233299.1"/>
    </source>
</evidence>